<dbReference type="Proteomes" id="UP000277579">
    <property type="component" value="Unassembled WGS sequence"/>
</dbReference>
<evidence type="ECO:0000313" key="3">
    <source>
        <dbReference type="Proteomes" id="UP000277579"/>
    </source>
</evidence>
<dbReference type="RefSeq" id="WP_121376744.1">
    <property type="nucleotide sequence ID" value="NZ_RBLC01000003.1"/>
</dbReference>
<keyword evidence="1" id="KW-0732">Signal</keyword>
<gene>
    <name evidence="2" type="ORF">CLV94_2437</name>
</gene>
<accession>A0A495M9I0</accession>
<proteinExistence type="predicted"/>
<evidence type="ECO:0000313" key="2">
    <source>
        <dbReference type="EMBL" id="RKS21802.1"/>
    </source>
</evidence>
<name>A0A495M9I0_9FLAO</name>
<feature type="chain" id="PRO_5019728673" description="Cell wall anchor protein" evidence="1">
    <location>
        <begin position="20"/>
        <end position="269"/>
    </location>
</feature>
<feature type="signal peptide" evidence="1">
    <location>
        <begin position="1"/>
        <end position="19"/>
    </location>
</feature>
<keyword evidence="3" id="KW-1185">Reference proteome</keyword>
<reference evidence="2 3" key="1">
    <citation type="submission" date="2018-10" db="EMBL/GenBank/DDBJ databases">
        <title>Genomic Encyclopedia of Archaeal and Bacterial Type Strains, Phase II (KMG-II): from individual species to whole genera.</title>
        <authorList>
            <person name="Goeker M."/>
        </authorList>
    </citation>
    <scope>NUCLEOTIDE SEQUENCE [LARGE SCALE GENOMIC DNA]</scope>
    <source>
        <strain evidence="2 3">DSM 29537</strain>
    </source>
</reference>
<dbReference type="EMBL" id="RBLC01000003">
    <property type="protein sequence ID" value="RKS21802.1"/>
    <property type="molecule type" value="Genomic_DNA"/>
</dbReference>
<organism evidence="2 3">
    <name type="scientific">Flavobacterium endophyticum</name>
    <dbReference type="NCBI Taxonomy" id="1540163"/>
    <lineage>
        <taxon>Bacteria</taxon>
        <taxon>Pseudomonadati</taxon>
        <taxon>Bacteroidota</taxon>
        <taxon>Flavobacteriia</taxon>
        <taxon>Flavobacteriales</taxon>
        <taxon>Flavobacteriaceae</taxon>
        <taxon>Flavobacterium</taxon>
    </lineage>
</organism>
<dbReference type="AlphaFoldDB" id="A0A495M9I0"/>
<evidence type="ECO:0008006" key="4">
    <source>
        <dbReference type="Google" id="ProtNLM"/>
    </source>
</evidence>
<protein>
    <recommendedName>
        <fullName evidence="4">Cell wall anchor protein</fullName>
    </recommendedName>
</protein>
<comment type="caution">
    <text evidence="2">The sequence shown here is derived from an EMBL/GenBank/DDBJ whole genome shotgun (WGS) entry which is preliminary data.</text>
</comment>
<evidence type="ECO:0000256" key="1">
    <source>
        <dbReference type="SAM" id="SignalP"/>
    </source>
</evidence>
<dbReference type="OrthoDB" id="9808753at2"/>
<sequence>MKKKLFIAGALIAANVALAQSWKLTGNSGTNPTSEYVGTSDATDLVVKTANKERFRVAANGSIGVATAPDPTISFKVGGRTQVVADVNSDAFYIGNNATNIGNGMSLLFLRYTQYQPENPGVLDVSGMTSPTQYEQFFTLKANGKLGLGTINVDCAECTGYRLFVKEGIKTEKIKVEFADQHGWADYVFEKEYELMDLKKLEAFVNENKHLPEVPTAKEVVDNGLELKEFNALLLKKIEELTLYVIKLDKDLEESNAKIKNLENNASKQ</sequence>